<protein>
    <submittedName>
        <fullName evidence="1">Uncharacterized protein</fullName>
    </submittedName>
</protein>
<evidence type="ECO:0000313" key="1">
    <source>
        <dbReference type="EMBL" id="MCP3732922.1"/>
    </source>
</evidence>
<proteinExistence type="predicted"/>
<sequence>MSQRGTPFRISRTYMPVVLAAAFIGACDSAVDRRPRAAAEGGTATSESKALSKSDIDADAAARAVFGPGRPAVARVGTTTVQFKPGRVIQVGSNDIFIASGDALSSAHPDPGYVGFWYLRRKGTKFTVLARHPGFVALGSFGRAPEWKMRADLGPFPVVEVTGFGMWFGHAFTCTSLVALEPQQPKLLLNKVITGYQFDPGDEPTSEPAADVTGSVAYRADTDRYVVTYRGTASGDQVFVRKQGRFIPLNPSPVDKRCSSDA</sequence>
<dbReference type="RefSeq" id="WP_254296865.1">
    <property type="nucleotide sequence ID" value="NZ_JAMLDX010000026.1"/>
</dbReference>
<comment type="caution">
    <text evidence="1">The sequence shown here is derived from an EMBL/GenBank/DDBJ whole genome shotgun (WGS) entry which is preliminary data.</text>
</comment>
<dbReference type="PROSITE" id="PS51257">
    <property type="entry name" value="PROKAR_LIPOPROTEIN"/>
    <property type="match status" value="1"/>
</dbReference>
<name>A0A9X2HNJ7_9SPHN</name>
<organism evidence="1 2">
    <name type="scientific">Sphingomonas tagetis</name>
    <dbReference type="NCBI Taxonomy" id="2949092"/>
    <lineage>
        <taxon>Bacteria</taxon>
        <taxon>Pseudomonadati</taxon>
        <taxon>Pseudomonadota</taxon>
        <taxon>Alphaproteobacteria</taxon>
        <taxon>Sphingomonadales</taxon>
        <taxon>Sphingomonadaceae</taxon>
        <taxon>Sphingomonas</taxon>
    </lineage>
</organism>
<evidence type="ECO:0000313" key="2">
    <source>
        <dbReference type="Proteomes" id="UP001139451"/>
    </source>
</evidence>
<keyword evidence="2" id="KW-1185">Reference proteome</keyword>
<dbReference type="Proteomes" id="UP001139451">
    <property type="component" value="Unassembled WGS sequence"/>
</dbReference>
<gene>
    <name evidence="1" type="ORF">M9978_21120</name>
</gene>
<reference evidence="1" key="1">
    <citation type="submission" date="2022-05" db="EMBL/GenBank/DDBJ databases">
        <title>Sphingomonas sp. strain MG17 Genome sequencing and assembly.</title>
        <authorList>
            <person name="Kim I."/>
        </authorList>
    </citation>
    <scope>NUCLEOTIDE SEQUENCE</scope>
    <source>
        <strain evidence="1">MG17</strain>
    </source>
</reference>
<dbReference type="EMBL" id="JAMLDX010000026">
    <property type="protein sequence ID" value="MCP3732922.1"/>
    <property type="molecule type" value="Genomic_DNA"/>
</dbReference>
<dbReference type="AlphaFoldDB" id="A0A9X2HNJ7"/>
<accession>A0A9X2HNJ7</accession>